<name>A0A4Q2KEA1_9FIRM</name>
<sequence>MKQSKTRFGLIGTVLLSLLLLCSLFLSIPNGYVGDAARTKESAFSDDFNSSVLNTDNWTASSATDAAVKDYGGAIQMVNGQFSPACNWMGLNNSAASDGKGTPLTEDYILEMTISRDCNPSDWFGLYIGLDSPDQNFTTIIGQPGNVLVFTDSSINNYNGFGTQPKEGNVTIALEGDKAMTSDGTMYAVKVVTHIKKTASATGDFPENSADIFIAPMPESGEPAYGEKVGTIDNLSLAGYFGFGSLSTGTVTVSGIKVTDGASGDVLYTPKGDLKGDCIDFMEGASQADPQKEFRMWQSADLRLEGSYFTGPLGKARVANGASIESKYRVQSDDRLISAFDLSYQLHMFSVGADGMNLIVGKNASSQTVVNLKTVDGKSVLSVGDSRYAFGEELSGANLFTFRVKTNGTADVYCNNAFAVTLNGFTSVDGSIAFVSTGSDSTFEVDNVTLNVYSYVSSGSQSQAIDFTIKDKDGITYLNGENWYIGGSAMKTRYDEISFINADPNANFSTKHQYADFVLNFDLYDITQGAGGCSWIGITFAKNRYTDGYAQAPTITFAPRNENHDTGIVGVMNIEGLSGVQFNTASSMIESSYNFFQDMNSETGHERINVRLVAVNRTVTLYFKYADEPESMLSVPRAVVEDINTFGYIGICCNYNGNFAVSNFSITNLDPNRSFIAEGEVEESKRVTGDASLLA</sequence>
<evidence type="ECO:0000313" key="1">
    <source>
        <dbReference type="EMBL" id="RXZ61832.1"/>
    </source>
</evidence>
<keyword evidence="2" id="KW-1185">Reference proteome</keyword>
<gene>
    <name evidence="1" type="ORF">ESZ91_05430</name>
</gene>
<dbReference type="EMBL" id="SDOZ01000002">
    <property type="protein sequence ID" value="RXZ61832.1"/>
    <property type="molecule type" value="Genomic_DNA"/>
</dbReference>
<evidence type="ECO:0000313" key="2">
    <source>
        <dbReference type="Proteomes" id="UP000291269"/>
    </source>
</evidence>
<dbReference type="AlphaFoldDB" id="A0A4Q2KEA1"/>
<protein>
    <submittedName>
        <fullName evidence="1">Uncharacterized protein</fullName>
    </submittedName>
</protein>
<dbReference type="RefSeq" id="WP_129224896.1">
    <property type="nucleotide sequence ID" value="NZ_SDOZ01000002.1"/>
</dbReference>
<reference evidence="1 2" key="1">
    <citation type="journal article" date="2019" name="Gut">
        <title>Antibiotics-induced monodominance of a novel gut bacterial order.</title>
        <authorList>
            <person name="Hildebrand F."/>
            <person name="Moitinho-Silva L."/>
            <person name="Blasche S."/>
            <person name="Jahn M.T."/>
            <person name="Gossmann T.I."/>
            <person name="Heuerta-Cepas J."/>
            <person name="Hercog R."/>
            <person name="Luetge M."/>
            <person name="Bahram M."/>
            <person name="Pryszlak A."/>
            <person name="Alves R.J."/>
            <person name="Waszak S.M."/>
            <person name="Zhu A."/>
            <person name="Ye L."/>
            <person name="Costea P.I."/>
            <person name="Aalvink S."/>
            <person name="Belzer C."/>
            <person name="Forslund S.K."/>
            <person name="Sunagawa S."/>
            <person name="Hentschel U."/>
            <person name="Merten C."/>
            <person name="Patil K.R."/>
            <person name="Benes V."/>
            <person name="Bork P."/>
        </authorList>
    </citation>
    <scope>NUCLEOTIDE SEQUENCE [LARGE SCALE GENOMIC DNA]</scope>
    <source>
        <strain evidence="1 2">HDS1380</strain>
    </source>
</reference>
<proteinExistence type="predicted"/>
<comment type="caution">
    <text evidence="1">The sequence shown here is derived from an EMBL/GenBank/DDBJ whole genome shotgun (WGS) entry which is preliminary data.</text>
</comment>
<organism evidence="1 2">
    <name type="scientific">Candidatus Borkfalkia ceftriaxoniphila</name>
    <dbReference type="NCBI Taxonomy" id="2508949"/>
    <lineage>
        <taxon>Bacteria</taxon>
        <taxon>Bacillati</taxon>
        <taxon>Bacillota</taxon>
        <taxon>Clostridia</taxon>
        <taxon>Christensenellales</taxon>
        <taxon>Christensenellaceae</taxon>
        <taxon>Candidatus Borkfalkia</taxon>
    </lineage>
</organism>
<dbReference type="Proteomes" id="UP000291269">
    <property type="component" value="Unassembled WGS sequence"/>
</dbReference>
<accession>A0A4Q2KEA1</accession>